<dbReference type="AlphaFoldDB" id="A0A835RB51"/>
<proteinExistence type="predicted"/>
<evidence type="ECO:0000313" key="1">
    <source>
        <dbReference type="EMBL" id="KAG0483168.1"/>
    </source>
</evidence>
<evidence type="ECO:0000313" key="2">
    <source>
        <dbReference type="Proteomes" id="UP000639772"/>
    </source>
</evidence>
<comment type="caution">
    <text evidence="1">The sequence shown here is derived from an EMBL/GenBank/DDBJ whole genome shotgun (WGS) entry which is preliminary data.</text>
</comment>
<accession>A0A835RB51</accession>
<reference evidence="1 2" key="1">
    <citation type="journal article" date="2020" name="Nat. Food">
        <title>A phased Vanilla planifolia genome enables genetic improvement of flavour and production.</title>
        <authorList>
            <person name="Hasing T."/>
            <person name="Tang H."/>
            <person name="Brym M."/>
            <person name="Khazi F."/>
            <person name="Huang T."/>
            <person name="Chambers A.H."/>
        </authorList>
    </citation>
    <scope>NUCLEOTIDE SEQUENCE [LARGE SCALE GENOMIC DNA]</scope>
    <source>
        <tissue evidence="1">Leaf</tissue>
    </source>
</reference>
<name>A0A835RB51_VANPL</name>
<sequence>MDVRGLGGNTCTPVEMLGSHQPRTRAACHFRQCFLAFPPLAFHFRTHLGRAPCSAGSG</sequence>
<dbReference type="Proteomes" id="UP000639772">
    <property type="component" value="Unassembled WGS sequence"/>
</dbReference>
<evidence type="ECO:0008006" key="3">
    <source>
        <dbReference type="Google" id="ProtNLM"/>
    </source>
</evidence>
<gene>
    <name evidence="1" type="ORF">HPP92_011252</name>
</gene>
<dbReference type="EMBL" id="JADCNM010000005">
    <property type="protein sequence ID" value="KAG0483168.1"/>
    <property type="molecule type" value="Genomic_DNA"/>
</dbReference>
<protein>
    <recommendedName>
        <fullName evidence="3">C2H2-type domain-containing protein</fullName>
    </recommendedName>
</protein>
<organism evidence="1 2">
    <name type="scientific">Vanilla planifolia</name>
    <name type="common">Vanilla</name>
    <dbReference type="NCBI Taxonomy" id="51239"/>
    <lineage>
        <taxon>Eukaryota</taxon>
        <taxon>Viridiplantae</taxon>
        <taxon>Streptophyta</taxon>
        <taxon>Embryophyta</taxon>
        <taxon>Tracheophyta</taxon>
        <taxon>Spermatophyta</taxon>
        <taxon>Magnoliopsida</taxon>
        <taxon>Liliopsida</taxon>
        <taxon>Asparagales</taxon>
        <taxon>Orchidaceae</taxon>
        <taxon>Vanilloideae</taxon>
        <taxon>Vanilleae</taxon>
        <taxon>Vanilla</taxon>
    </lineage>
</organism>